<sequence length="202" mass="21799">MVRIPNWPALVEDAICLLRGPSQRTPKAALPPALAIATTPCCATGDDLLAMAAVSPTKGRSRSPAVRLQAAHPSISPRSSLLPNRSASVTPRTAVFEPPTRDSSGCVFQGQLSRRSSIDRFSHLIPGSPTPSALDSRTIVTPPFPHSQLSLMYTHNVVFAYIVFNEFCLELAGLCCEHSVSVASVQPQFEKTMELERCLADF</sequence>
<accession>A0A3P7EWW5</accession>
<organism evidence="2 3">
    <name type="scientific">Hydatigena taeniaeformis</name>
    <name type="common">Feline tapeworm</name>
    <name type="synonym">Taenia taeniaeformis</name>
    <dbReference type="NCBI Taxonomy" id="6205"/>
    <lineage>
        <taxon>Eukaryota</taxon>
        <taxon>Metazoa</taxon>
        <taxon>Spiralia</taxon>
        <taxon>Lophotrochozoa</taxon>
        <taxon>Platyhelminthes</taxon>
        <taxon>Cestoda</taxon>
        <taxon>Eucestoda</taxon>
        <taxon>Cyclophyllidea</taxon>
        <taxon>Taeniidae</taxon>
        <taxon>Hydatigera</taxon>
    </lineage>
</organism>
<reference evidence="2 3" key="1">
    <citation type="submission" date="2018-11" db="EMBL/GenBank/DDBJ databases">
        <authorList>
            <consortium name="Pathogen Informatics"/>
        </authorList>
    </citation>
    <scope>NUCLEOTIDE SEQUENCE [LARGE SCALE GENOMIC DNA]</scope>
</reference>
<feature type="region of interest" description="Disordered" evidence="1">
    <location>
        <begin position="60"/>
        <end position="85"/>
    </location>
</feature>
<evidence type="ECO:0000313" key="3">
    <source>
        <dbReference type="Proteomes" id="UP000274429"/>
    </source>
</evidence>
<gene>
    <name evidence="2" type="ORF">TTAC_LOCUS4888</name>
</gene>
<evidence type="ECO:0000256" key="1">
    <source>
        <dbReference type="SAM" id="MobiDB-lite"/>
    </source>
</evidence>
<dbReference type="OrthoDB" id="6287422at2759"/>
<dbReference type="AlphaFoldDB" id="A0A3P7EWW5"/>
<evidence type="ECO:0000313" key="2">
    <source>
        <dbReference type="EMBL" id="VDM25823.1"/>
    </source>
</evidence>
<dbReference type="Proteomes" id="UP000274429">
    <property type="component" value="Unassembled WGS sequence"/>
</dbReference>
<feature type="compositionally biased region" description="Polar residues" evidence="1">
    <location>
        <begin position="76"/>
        <end position="85"/>
    </location>
</feature>
<proteinExistence type="predicted"/>
<dbReference type="EMBL" id="UYWX01005588">
    <property type="protein sequence ID" value="VDM25823.1"/>
    <property type="molecule type" value="Genomic_DNA"/>
</dbReference>
<protein>
    <submittedName>
        <fullName evidence="2">Uncharacterized protein</fullName>
    </submittedName>
</protein>
<keyword evidence="3" id="KW-1185">Reference proteome</keyword>
<name>A0A3P7EWW5_HYDTA</name>